<evidence type="ECO:0000313" key="30">
    <source>
        <dbReference type="Ensembl" id="ENSVKKP00000014708.1"/>
    </source>
</evidence>
<evidence type="ECO:0000256" key="14">
    <source>
        <dbReference type="ARBA" id="ARBA00023004"/>
    </source>
</evidence>
<keyword evidence="31" id="KW-1185">Reference proteome</keyword>
<evidence type="ECO:0000256" key="15">
    <source>
        <dbReference type="ARBA" id="ARBA00023033"/>
    </source>
</evidence>
<evidence type="ECO:0000256" key="22">
    <source>
        <dbReference type="ARBA" id="ARBA00052378"/>
    </source>
</evidence>
<keyword evidence="17" id="KW-0496">Mitochondrion</keyword>
<evidence type="ECO:0000256" key="27">
    <source>
        <dbReference type="PIRSR" id="PIRSR602401-1"/>
    </source>
</evidence>
<dbReference type="FunFam" id="1.10.630.10:FF:000017">
    <property type="entry name" value="cytochrome P450 2U1 isoform X1"/>
    <property type="match status" value="1"/>
</dbReference>
<dbReference type="InterPro" id="IPR001128">
    <property type="entry name" value="Cyt_P450"/>
</dbReference>
<dbReference type="GeneID" id="123023105"/>
<keyword evidence="12 29" id="KW-1133">Transmembrane helix</keyword>
<comment type="catalytic activity">
    <reaction evidence="22">
        <text>an omega-methyl-long-chain fatty acid + reduced [NADPH--hemoprotein reductase] + O2 = an omega-hydroxy-long-chain fatty acid + oxidized [NADPH--hemoprotein reductase] + H2O + H(+)</text>
        <dbReference type="Rhea" id="RHEA:56748"/>
        <dbReference type="Rhea" id="RHEA-COMP:11964"/>
        <dbReference type="Rhea" id="RHEA-COMP:11965"/>
        <dbReference type="ChEBI" id="CHEBI:15377"/>
        <dbReference type="ChEBI" id="CHEBI:15378"/>
        <dbReference type="ChEBI" id="CHEBI:15379"/>
        <dbReference type="ChEBI" id="CHEBI:57618"/>
        <dbReference type="ChEBI" id="CHEBI:58210"/>
        <dbReference type="ChEBI" id="CHEBI:140991"/>
        <dbReference type="ChEBI" id="CHEBI:140992"/>
        <dbReference type="EC" id="1.14.14.80"/>
    </reaction>
    <physiologicalReaction direction="left-to-right" evidence="22">
        <dbReference type="Rhea" id="RHEA:56749"/>
    </physiologicalReaction>
</comment>
<reference evidence="30" key="2">
    <citation type="submission" date="2025-09" db="UniProtKB">
        <authorList>
            <consortium name="Ensembl"/>
        </authorList>
    </citation>
    <scope>IDENTIFICATION</scope>
</reference>
<keyword evidence="8 27" id="KW-0479">Metal-binding</keyword>
<dbReference type="GO" id="GO:0008395">
    <property type="term" value="F:steroid hydroxylase activity"/>
    <property type="evidence" value="ECO:0007669"/>
    <property type="project" value="TreeGrafter"/>
</dbReference>
<evidence type="ECO:0000256" key="24">
    <source>
        <dbReference type="ARBA" id="ARBA00066560"/>
    </source>
</evidence>
<evidence type="ECO:0000256" key="9">
    <source>
        <dbReference type="ARBA" id="ARBA00022792"/>
    </source>
</evidence>
<keyword evidence="18 29" id="KW-0472">Membrane</keyword>
<dbReference type="Pfam" id="PF00067">
    <property type="entry name" value="p450"/>
    <property type="match status" value="1"/>
</dbReference>
<dbReference type="GO" id="GO:0006082">
    <property type="term" value="P:organic acid metabolic process"/>
    <property type="evidence" value="ECO:0007669"/>
    <property type="project" value="TreeGrafter"/>
</dbReference>
<dbReference type="PANTHER" id="PTHR24300">
    <property type="entry name" value="CYTOCHROME P450 508A4-RELATED"/>
    <property type="match status" value="1"/>
</dbReference>
<evidence type="ECO:0000256" key="6">
    <source>
        <dbReference type="ARBA" id="ARBA00022617"/>
    </source>
</evidence>
<sequence>MAVASVEEQAPPPTSAWPLALGRDPVSSSLLAASGLLLLMVFWRLLGRRWALQGMPPGPRPWPLVGNFAFALLPGRLKIKRVVGVVGAEQMLSTVKVSSCSASRPFSVHLLLTGLAKVYGSIFSLFVGSRPIIVLSDFEAVRDALVNQAEVFSDRPSVPVVAIITKKKGVVFAPYGQVWKKQRKFSHSTLRHFGLGKHSLEPKIIEEFKYVKGEILKHGREPFNPFPIIGNAVSNIICSMAFGRRFDYDDVNFKGMLSLMSRALEISLNSRFLLINICPWLYYLPFGPFREFRQIELDITIFLKKIIAQHRESLDPQNPQDFIDMYLLHADEEKKTNSESSFDEEYLFFIIGDLFIAGTDTTSNTLLWSLLYMALHPQEQKKVQEEIELVIGHDRPPSLADKARMPFTEATIMEVQRMTVVVPLSIPRMASETTVLQGYTIPKGSVIIPNLWSVHRDPNIWERPDDFYPARFLDENRQLLKKESFIPFGIGKRVCMGEQLAKMELFLMFVSLLQNFTFLYPEDSKKPSMEGRFGLTLAPFPFNIIALKR</sequence>
<dbReference type="Proteomes" id="UP000694545">
    <property type="component" value="Unplaced"/>
</dbReference>
<dbReference type="OrthoDB" id="1844152at2759"/>
<dbReference type="PANTHER" id="PTHR24300:SF364">
    <property type="entry name" value="CYTOCHROME P450 2U1"/>
    <property type="match status" value="1"/>
</dbReference>
<dbReference type="Gene3D" id="1.10.630.10">
    <property type="entry name" value="Cytochrome P450"/>
    <property type="match status" value="1"/>
</dbReference>
<evidence type="ECO:0000256" key="29">
    <source>
        <dbReference type="SAM" id="Phobius"/>
    </source>
</evidence>
<dbReference type="GO" id="GO:0005506">
    <property type="term" value="F:iron ion binding"/>
    <property type="evidence" value="ECO:0007669"/>
    <property type="project" value="InterPro"/>
</dbReference>
<dbReference type="KEGG" id="vko:123023105"/>
<evidence type="ECO:0000256" key="11">
    <source>
        <dbReference type="ARBA" id="ARBA00022848"/>
    </source>
</evidence>
<evidence type="ECO:0000256" key="16">
    <source>
        <dbReference type="ARBA" id="ARBA00023098"/>
    </source>
</evidence>
<keyword evidence="10" id="KW-0256">Endoplasmic reticulum</keyword>
<dbReference type="GO" id="GO:0005789">
    <property type="term" value="C:endoplasmic reticulum membrane"/>
    <property type="evidence" value="ECO:0007669"/>
    <property type="project" value="UniProtKB-SubCell"/>
</dbReference>
<keyword evidence="9" id="KW-0999">Mitochondrion inner membrane</keyword>
<dbReference type="GO" id="GO:0006629">
    <property type="term" value="P:lipid metabolic process"/>
    <property type="evidence" value="ECO:0007669"/>
    <property type="project" value="UniProtKB-KW"/>
</dbReference>
<dbReference type="PROSITE" id="PS00086">
    <property type="entry name" value="CYTOCHROME_P450"/>
    <property type="match status" value="1"/>
</dbReference>
<keyword evidence="15 28" id="KW-0503">Monooxygenase</keyword>
<comment type="function">
    <text evidence="23">A cytochrome P450 monooxygenase involved in the metabolism of arachidonic acid and its conjugates. Mechanistically, uses molecular oxygen inserting one oxygen atom into a substrate, and reducing the second into a water molecule, with two electrons provided by NADPH via cytochrome P450 reductase (CPR; NADPH-ferrihemoprotein reductase). Acts as an omega and omega-1 hydroxylase for arachidonic acid and possibly for other long chain fatty acids. May modulate the arachidonic acid signaling pathway and play a role in other fatty acid signaling processes. May down-regulate the biological activities of N-arachidonoyl-serotonin, an endocannabinoid that has anti-nociceptive effects through inhibition of fatty acid amide hydrolase FAAH, TRPV1 receptor and T-type calcium channels. Catalyzes C-2 oxidation of the indole ring of N-arachidonoyl-serotonin forming a less active product 2-oxo-N-arachidonoyl-serotonin.</text>
</comment>
<dbReference type="InterPro" id="IPR050182">
    <property type="entry name" value="Cytochrome_P450_fam2"/>
</dbReference>
<feature type="binding site" description="axial binding residue" evidence="27">
    <location>
        <position position="495"/>
    </location>
    <ligand>
        <name>heme</name>
        <dbReference type="ChEBI" id="CHEBI:30413"/>
    </ligand>
    <ligandPart>
        <name>Fe</name>
        <dbReference type="ChEBI" id="CHEBI:18248"/>
    </ligandPart>
</feature>
<evidence type="ECO:0000256" key="13">
    <source>
        <dbReference type="ARBA" id="ARBA00023002"/>
    </source>
</evidence>
<keyword evidence="13 28" id="KW-0560">Oxidoreductase</keyword>
<evidence type="ECO:0000256" key="10">
    <source>
        <dbReference type="ARBA" id="ARBA00022824"/>
    </source>
</evidence>
<dbReference type="RefSeq" id="XP_044285434.1">
    <property type="nucleotide sequence ID" value="XM_044429499.1"/>
</dbReference>
<dbReference type="SUPFAM" id="SSF48264">
    <property type="entry name" value="Cytochrome P450"/>
    <property type="match status" value="1"/>
</dbReference>
<evidence type="ECO:0000313" key="31">
    <source>
        <dbReference type="Proteomes" id="UP000694545"/>
    </source>
</evidence>
<feature type="transmembrane region" description="Helical" evidence="29">
    <location>
        <begin position="26"/>
        <end position="46"/>
    </location>
</feature>
<comment type="catalytic activity">
    <reaction evidence="19">
        <text>(5Z,8Z,11Z,14Z)-eicosatetraenoate + reduced [NADPH--hemoprotein reductase] + O2 = 19-hydroxy-(5Z,8Z,11Z,14Z)-eicosatetraenoate + oxidized [NADPH--hemoprotein reductase] + H2O + H(+)</text>
        <dbReference type="Rhea" id="RHEA:39759"/>
        <dbReference type="Rhea" id="RHEA-COMP:11964"/>
        <dbReference type="Rhea" id="RHEA-COMP:11965"/>
        <dbReference type="ChEBI" id="CHEBI:15377"/>
        <dbReference type="ChEBI" id="CHEBI:15378"/>
        <dbReference type="ChEBI" id="CHEBI:15379"/>
        <dbReference type="ChEBI" id="CHEBI:32395"/>
        <dbReference type="ChEBI" id="CHEBI:57618"/>
        <dbReference type="ChEBI" id="CHEBI:58210"/>
        <dbReference type="ChEBI" id="CHEBI:76627"/>
    </reaction>
    <physiologicalReaction direction="left-to-right" evidence="19">
        <dbReference type="Rhea" id="RHEA:39760"/>
    </physiologicalReaction>
</comment>
<accession>A0A8D2L001</accession>
<comment type="subcellular location">
    <subcellularLocation>
        <location evidence="4">Endoplasmic reticulum membrane</location>
        <topology evidence="4">Multi-pass membrane protein</topology>
    </subcellularLocation>
    <subcellularLocation>
        <location evidence="2">Microsome membrane</location>
        <topology evidence="2">Multi-pass membrane protein</topology>
    </subcellularLocation>
    <subcellularLocation>
        <location evidence="3">Mitochondrion inner membrane</location>
        <topology evidence="3">Multi-pass membrane protein</topology>
    </subcellularLocation>
</comment>
<dbReference type="Ensembl" id="ENSVKKT00000015065.1">
    <property type="protein sequence ID" value="ENSVKKP00000014708.1"/>
    <property type="gene ID" value="ENSVKKG00000010110.1"/>
</dbReference>
<evidence type="ECO:0000256" key="28">
    <source>
        <dbReference type="RuleBase" id="RU000461"/>
    </source>
</evidence>
<dbReference type="GO" id="GO:0020037">
    <property type="term" value="F:heme binding"/>
    <property type="evidence" value="ECO:0007669"/>
    <property type="project" value="InterPro"/>
</dbReference>
<keyword evidence="7 29" id="KW-0812">Transmembrane</keyword>
<evidence type="ECO:0000256" key="1">
    <source>
        <dbReference type="ARBA" id="ARBA00001971"/>
    </source>
</evidence>
<evidence type="ECO:0000256" key="5">
    <source>
        <dbReference type="ARBA" id="ARBA00010617"/>
    </source>
</evidence>
<dbReference type="PRINTS" id="PR01686">
    <property type="entry name" value="EP450ICYP2D"/>
</dbReference>
<evidence type="ECO:0000256" key="4">
    <source>
        <dbReference type="ARBA" id="ARBA00004477"/>
    </source>
</evidence>
<name>A0A8D2L001_VARKO</name>
<dbReference type="PRINTS" id="PR00463">
    <property type="entry name" value="EP450I"/>
</dbReference>
<evidence type="ECO:0000256" key="7">
    <source>
        <dbReference type="ARBA" id="ARBA00022692"/>
    </source>
</evidence>
<dbReference type="EC" id="1.14.14.80" evidence="24"/>
<evidence type="ECO:0000256" key="19">
    <source>
        <dbReference type="ARBA" id="ARBA00049206"/>
    </source>
</evidence>
<evidence type="ECO:0000256" key="8">
    <source>
        <dbReference type="ARBA" id="ARBA00022723"/>
    </source>
</evidence>
<evidence type="ECO:0000256" key="23">
    <source>
        <dbReference type="ARBA" id="ARBA00058812"/>
    </source>
</evidence>
<dbReference type="InterPro" id="IPR008069">
    <property type="entry name" value="Cyt_P450_E_grp-I_CYP2D-like"/>
</dbReference>
<dbReference type="InterPro" id="IPR017972">
    <property type="entry name" value="Cyt_P450_CS"/>
</dbReference>
<dbReference type="GO" id="GO:0006805">
    <property type="term" value="P:xenobiotic metabolic process"/>
    <property type="evidence" value="ECO:0007669"/>
    <property type="project" value="TreeGrafter"/>
</dbReference>
<dbReference type="CDD" id="cd20666">
    <property type="entry name" value="CYP2U1"/>
    <property type="match status" value="1"/>
</dbReference>
<comment type="catalytic activity">
    <reaction evidence="20">
        <text>(5Z,8Z,11Z,14Z)-eicosatetraenoate + reduced [NADPH--hemoprotein reductase] + O2 = 20-hydroxy-(5Z,8Z,11Z,14Z)-eicosatetraenoate + oxidized [NADPH--hemoprotein reductase] + H2O + H(+)</text>
        <dbReference type="Rhea" id="RHEA:39755"/>
        <dbReference type="Rhea" id="RHEA-COMP:11964"/>
        <dbReference type="Rhea" id="RHEA-COMP:11965"/>
        <dbReference type="ChEBI" id="CHEBI:15377"/>
        <dbReference type="ChEBI" id="CHEBI:15378"/>
        <dbReference type="ChEBI" id="CHEBI:15379"/>
        <dbReference type="ChEBI" id="CHEBI:32395"/>
        <dbReference type="ChEBI" id="CHEBI:57618"/>
        <dbReference type="ChEBI" id="CHEBI:58210"/>
        <dbReference type="ChEBI" id="CHEBI:76624"/>
    </reaction>
    <physiologicalReaction direction="left-to-right" evidence="20">
        <dbReference type="Rhea" id="RHEA:39756"/>
    </physiologicalReaction>
</comment>
<comment type="cofactor">
    <cofactor evidence="1 27">
        <name>heme</name>
        <dbReference type="ChEBI" id="CHEBI:30413"/>
    </cofactor>
</comment>
<dbReference type="AlphaFoldDB" id="A0A8D2L001"/>
<evidence type="ECO:0000256" key="21">
    <source>
        <dbReference type="ARBA" id="ARBA00052159"/>
    </source>
</evidence>
<evidence type="ECO:0000256" key="2">
    <source>
        <dbReference type="ARBA" id="ARBA00004154"/>
    </source>
</evidence>
<keyword evidence="6 27" id="KW-0349">Heme</keyword>
<evidence type="ECO:0000256" key="12">
    <source>
        <dbReference type="ARBA" id="ARBA00022989"/>
    </source>
</evidence>
<reference evidence="30" key="1">
    <citation type="submission" date="2025-08" db="UniProtKB">
        <authorList>
            <consortium name="Ensembl"/>
        </authorList>
    </citation>
    <scope>IDENTIFICATION</scope>
</reference>
<dbReference type="InterPro" id="IPR002401">
    <property type="entry name" value="Cyt_P450_E_grp-I"/>
</dbReference>
<evidence type="ECO:0000256" key="20">
    <source>
        <dbReference type="ARBA" id="ARBA00051320"/>
    </source>
</evidence>
<evidence type="ECO:0000256" key="3">
    <source>
        <dbReference type="ARBA" id="ARBA00004448"/>
    </source>
</evidence>
<protein>
    <recommendedName>
        <fullName evidence="25">Cytochrome P450 2U1</fullName>
        <ecNumber evidence="24">1.14.14.80</ecNumber>
    </recommendedName>
    <alternativeName>
        <fullName evidence="26">Long-chain fatty acid omega-monooxygenase</fullName>
    </alternativeName>
</protein>
<proteinExistence type="inferred from homology"/>
<keyword evidence="11" id="KW-0492">Microsome</keyword>
<comment type="catalytic activity">
    <reaction evidence="21">
        <text>N-[(5Z,8Z,11Z,14Z)-eicosatetraenoyl]-serotonin + reduced [NADPH--hemoprotein reductase] + O2 = 2-oxo-N-[(5Z,8Z,11Z,14Z)-eicosatetraenoyl]-serotonin + oxidized [NADPH--hemoprotein reductase] + H2O + H(+)</text>
        <dbReference type="Rhea" id="RHEA:50296"/>
        <dbReference type="Rhea" id="RHEA-COMP:11964"/>
        <dbReference type="Rhea" id="RHEA-COMP:11965"/>
        <dbReference type="ChEBI" id="CHEBI:15377"/>
        <dbReference type="ChEBI" id="CHEBI:15378"/>
        <dbReference type="ChEBI" id="CHEBI:15379"/>
        <dbReference type="ChEBI" id="CHEBI:57618"/>
        <dbReference type="ChEBI" id="CHEBI:58210"/>
        <dbReference type="ChEBI" id="CHEBI:132255"/>
        <dbReference type="ChEBI" id="CHEBI:132256"/>
    </reaction>
    <physiologicalReaction direction="left-to-right" evidence="21">
        <dbReference type="Rhea" id="RHEA:50297"/>
    </physiologicalReaction>
</comment>
<dbReference type="PRINTS" id="PR00385">
    <property type="entry name" value="P450"/>
</dbReference>
<organism evidence="30 31">
    <name type="scientific">Varanus komodoensis</name>
    <name type="common">Komodo dragon</name>
    <dbReference type="NCBI Taxonomy" id="61221"/>
    <lineage>
        <taxon>Eukaryota</taxon>
        <taxon>Metazoa</taxon>
        <taxon>Chordata</taxon>
        <taxon>Craniata</taxon>
        <taxon>Vertebrata</taxon>
        <taxon>Euteleostomi</taxon>
        <taxon>Lepidosauria</taxon>
        <taxon>Squamata</taxon>
        <taxon>Bifurcata</taxon>
        <taxon>Unidentata</taxon>
        <taxon>Episquamata</taxon>
        <taxon>Toxicofera</taxon>
        <taxon>Anguimorpha</taxon>
        <taxon>Paleoanguimorpha</taxon>
        <taxon>Varanoidea</taxon>
        <taxon>Varanidae</taxon>
        <taxon>Varanus</taxon>
    </lineage>
</organism>
<dbReference type="GO" id="GO:0102033">
    <property type="term" value="F:long-chain fatty acid omega-hydroxylase activity"/>
    <property type="evidence" value="ECO:0007669"/>
    <property type="project" value="UniProtKB-EC"/>
</dbReference>
<comment type="similarity">
    <text evidence="5 28">Belongs to the cytochrome P450 family.</text>
</comment>
<dbReference type="OMA" id="EPCIQQG"/>
<evidence type="ECO:0000256" key="18">
    <source>
        <dbReference type="ARBA" id="ARBA00023136"/>
    </source>
</evidence>
<evidence type="ECO:0000256" key="26">
    <source>
        <dbReference type="ARBA" id="ARBA00079181"/>
    </source>
</evidence>
<evidence type="ECO:0000256" key="25">
    <source>
        <dbReference type="ARBA" id="ARBA00067282"/>
    </source>
</evidence>
<keyword evidence="14 27" id="KW-0408">Iron</keyword>
<keyword evidence="16" id="KW-0443">Lipid metabolism</keyword>
<gene>
    <name evidence="30" type="primary">LOC123023105</name>
</gene>
<evidence type="ECO:0000256" key="17">
    <source>
        <dbReference type="ARBA" id="ARBA00023128"/>
    </source>
</evidence>
<dbReference type="GO" id="GO:0005743">
    <property type="term" value="C:mitochondrial inner membrane"/>
    <property type="evidence" value="ECO:0007669"/>
    <property type="project" value="UniProtKB-SubCell"/>
</dbReference>
<dbReference type="InterPro" id="IPR036396">
    <property type="entry name" value="Cyt_P450_sf"/>
</dbReference>